<accession>A0A3E1F262</accession>
<dbReference type="InterPro" id="IPR000601">
    <property type="entry name" value="PKD_dom"/>
</dbReference>
<name>A0A3E1F262_9FLAO</name>
<comment type="caution">
    <text evidence="3">The sequence shown here is derived from an EMBL/GenBank/DDBJ whole genome shotgun (WGS) entry which is preliminary data.</text>
</comment>
<dbReference type="RefSeq" id="WP_116879741.1">
    <property type="nucleotide sequence ID" value="NZ_QURB01000001.1"/>
</dbReference>
<dbReference type="AlphaFoldDB" id="A0A3E1F262"/>
<feature type="domain" description="PKD" evidence="2">
    <location>
        <begin position="603"/>
        <end position="667"/>
    </location>
</feature>
<gene>
    <name evidence="3" type="ORF">DXU93_02920</name>
</gene>
<dbReference type="Pfam" id="PF13585">
    <property type="entry name" value="CHU_C"/>
    <property type="match status" value="1"/>
</dbReference>
<organism evidence="3 4">
    <name type="scientific">Brumimicrobium aurantiacum</name>
    <dbReference type="NCBI Taxonomy" id="1737063"/>
    <lineage>
        <taxon>Bacteria</taxon>
        <taxon>Pseudomonadati</taxon>
        <taxon>Bacteroidota</taxon>
        <taxon>Flavobacteriia</taxon>
        <taxon>Flavobacteriales</taxon>
        <taxon>Crocinitomicaceae</taxon>
        <taxon>Brumimicrobium</taxon>
    </lineage>
</organism>
<protein>
    <recommendedName>
        <fullName evidence="2">PKD domain-containing protein</fullName>
    </recommendedName>
</protein>
<evidence type="ECO:0000313" key="4">
    <source>
        <dbReference type="Proteomes" id="UP000257127"/>
    </source>
</evidence>
<dbReference type="InterPro" id="IPR035986">
    <property type="entry name" value="PKD_dom_sf"/>
</dbReference>
<proteinExistence type="predicted"/>
<keyword evidence="1" id="KW-0732">Signal</keyword>
<dbReference type="InterPro" id="IPR026341">
    <property type="entry name" value="T9SS_type_B"/>
</dbReference>
<dbReference type="Pfam" id="PF00801">
    <property type="entry name" value="PKD"/>
    <property type="match status" value="1"/>
</dbReference>
<feature type="signal peptide" evidence="1">
    <location>
        <begin position="1"/>
        <end position="26"/>
    </location>
</feature>
<dbReference type="NCBIfam" id="TIGR04131">
    <property type="entry name" value="Bac_Flav_CTERM"/>
    <property type="match status" value="1"/>
</dbReference>
<sequence length="767" mass="83584">MKFMTFNQFTIIGILLLISSSISAQCAQNTPPNLGNDTILCPGNTLQFDLSGMPNNPVFLWDDGTNLATRTISTPGIYYVDAKYIGTSIVNNGDFSQGNTGFSTNYTVGTGGSWGQLSSPGTYAINTSPSNVHNNFTFCSDHTGNNGNMMIVNGASTPGTDVWCQTVNVTPNTDYEFSTWITNVINSTNVANLQFKINGTVIGNPFLTSTVGCVWDQFFSIWNSGTATSATICVTNLNNSGGGNDFAIDDISFAPVCIQSDTIEVEYNNNPVFTLPTSYDECDGSTLTLDAENVGFDYEWSSNETTQTIQVNTSGTYSVTVSDGGYCDANQEFNVTFHSPPNAGADGVADFCDTDLNVDLFSLLDPSIDASGTWYDQLGNPITSGQLDISNLAGFNQYDYVLTSPFCPDDTSSFDLDIKTFLSAGTDFTEQFCNDGTVDLNTFISVTNPGTWTSIDGLGGNIFNPNTGVLTLDGLTKGDYTFEYVVYSDAPCTSDTAVGIIQVSELAQIQFISDLTEGCSPLTVNFSDMTIVNGSKNYTWYVDGVQVGTDSTMTYLFDDVRCYDITLSIETDNLCLKTYTESQMICVNPDPIADFKFSPASIFSDNPVVSFTNESQLNANNIWDFSGLGGSNEINPDFTFPFGEEGDYEVTLTVYSPKGCVDSTTQIIPIRDQTIYYVPNAFTPDGDNINNVFKPVMTVGIDPQMYKFEVFNRWGEKVFESNDYEVGWDGTYGGQLVKDGMYNWKITFTELKTELVITQMGTVTLLK</sequence>
<reference evidence="3 4" key="1">
    <citation type="submission" date="2018-08" db="EMBL/GenBank/DDBJ databases">
        <title>The draft genome squence of Brumimicrobium sp. N62.</title>
        <authorList>
            <person name="Du Z.-J."/>
            <person name="Luo H.-R."/>
        </authorList>
    </citation>
    <scope>NUCLEOTIDE SEQUENCE [LARGE SCALE GENOMIC DNA]</scope>
    <source>
        <strain evidence="3 4">N62</strain>
    </source>
</reference>
<evidence type="ECO:0000313" key="3">
    <source>
        <dbReference type="EMBL" id="RFC55906.1"/>
    </source>
</evidence>
<dbReference type="EMBL" id="QURB01000001">
    <property type="protein sequence ID" value="RFC55906.1"/>
    <property type="molecule type" value="Genomic_DNA"/>
</dbReference>
<dbReference type="Gene3D" id="2.60.120.260">
    <property type="entry name" value="Galactose-binding domain-like"/>
    <property type="match status" value="1"/>
</dbReference>
<keyword evidence="4" id="KW-1185">Reference proteome</keyword>
<dbReference type="InterPro" id="IPR013783">
    <property type="entry name" value="Ig-like_fold"/>
</dbReference>
<feature type="chain" id="PRO_5017753774" description="PKD domain-containing protein" evidence="1">
    <location>
        <begin position="27"/>
        <end position="767"/>
    </location>
</feature>
<dbReference type="SUPFAM" id="SSF49299">
    <property type="entry name" value="PKD domain"/>
    <property type="match status" value="2"/>
</dbReference>
<dbReference type="Gene3D" id="2.60.40.10">
    <property type="entry name" value="Immunoglobulins"/>
    <property type="match status" value="2"/>
</dbReference>
<dbReference type="OrthoDB" id="1652165at2"/>
<evidence type="ECO:0000259" key="2">
    <source>
        <dbReference type="Pfam" id="PF00801"/>
    </source>
</evidence>
<dbReference type="Proteomes" id="UP000257127">
    <property type="component" value="Unassembled WGS sequence"/>
</dbReference>
<evidence type="ECO:0000256" key="1">
    <source>
        <dbReference type="SAM" id="SignalP"/>
    </source>
</evidence>